<comment type="caution">
    <text evidence="4">The sequence shown here is derived from an EMBL/GenBank/DDBJ whole genome shotgun (WGS) entry which is preliminary data.</text>
</comment>
<dbReference type="SMART" id="SM00448">
    <property type="entry name" value="REC"/>
    <property type="match status" value="1"/>
</dbReference>
<protein>
    <submittedName>
        <fullName evidence="4">Response regulator</fullName>
    </submittedName>
</protein>
<dbReference type="AlphaFoldDB" id="A0A937F892"/>
<gene>
    <name evidence="4" type="ORF">JL102_07010</name>
</gene>
<evidence type="ECO:0000313" key="5">
    <source>
        <dbReference type="Proteomes" id="UP000659388"/>
    </source>
</evidence>
<accession>A0A937F892</accession>
<dbReference type="Proteomes" id="UP000659388">
    <property type="component" value="Unassembled WGS sequence"/>
</dbReference>
<name>A0A937F892_9BACT</name>
<feature type="modified residue" description="4-aspartylphosphate" evidence="2">
    <location>
        <position position="54"/>
    </location>
</feature>
<dbReference type="PROSITE" id="PS50110">
    <property type="entry name" value="RESPONSE_REGULATORY"/>
    <property type="match status" value="1"/>
</dbReference>
<evidence type="ECO:0000313" key="4">
    <source>
        <dbReference type="EMBL" id="MBL3655873.1"/>
    </source>
</evidence>
<dbReference type="InterPro" id="IPR011006">
    <property type="entry name" value="CheY-like_superfamily"/>
</dbReference>
<dbReference type="InterPro" id="IPR050595">
    <property type="entry name" value="Bact_response_regulator"/>
</dbReference>
<dbReference type="Gene3D" id="3.40.50.2300">
    <property type="match status" value="1"/>
</dbReference>
<evidence type="ECO:0000259" key="3">
    <source>
        <dbReference type="PROSITE" id="PS50110"/>
    </source>
</evidence>
<dbReference type="EMBL" id="JAESIY010000003">
    <property type="protein sequence ID" value="MBL3655873.1"/>
    <property type="molecule type" value="Genomic_DNA"/>
</dbReference>
<keyword evidence="5" id="KW-1185">Reference proteome</keyword>
<evidence type="ECO:0000256" key="2">
    <source>
        <dbReference type="PROSITE-ProRule" id="PRU00169"/>
    </source>
</evidence>
<dbReference type="PANTHER" id="PTHR44591">
    <property type="entry name" value="STRESS RESPONSE REGULATOR PROTEIN 1"/>
    <property type="match status" value="1"/>
</dbReference>
<dbReference type="GO" id="GO:0000160">
    <property type="term" value="P:phosphorelay signal transduction system"/>
    <property type="evidence" value="ECO:0007669"/>
    <property type="project" value="InterPro"/>
</dbReference>
<organism evidence="4 5">
    <name type="scientific">Fulvivirga sediminis</name>
    <dbReference type="NCBI Taxonomy" id="2803949"/>
    <lineage>
        <taxon>Bacteria</taxon>
        <taxon>Pseudomonadati</taxon>
        <taxon>Bacteroidota</taxon>
        <taxon>Cytophagia</taxon>
        <taxon>Cytophagales</taxon>
        <taxon>Fulvivirgaceae</taxon>
        <taxon>Fulvivirga</taxon>
    </lineage>
</organism>
<sequence length="124" mass="13883">MHTILVVDDFASIRQVVAETLQRHGFKTEQASDGQDALDKLKGGALQVDLILSDFNMPNMDGLGLLRAVKGDPKLKKHPFILLTSEQDTEKKRLAKEAGLDAWIQKPYKIESFIGMISYTINKK</sequence>
<keyword evidence="1 2" id="KW-0597">Phosphoprotein</keyword>
<proteinExistence type="predicted"/>
<evidence type="ECO:0000256" key="1">
    <source>
        <dbReference type="ARBA" id="ARBA00022553"/>
    </source>
</evidence>
<reference evidence="4" key="1">
    <citation type="submission" date="2021-01" db="EMBL/GenBank/DDBJ databases">
        <title>Fulvivirga kasyanovii gen. nov., sp nov., a novel member of the phylum Bacteroidetes isolated from seawater in a mussel farm.</title>
        <authorList>
            <person name="Zhao L.-H."/>
            <person name="Wang Z.-J."/>
        </authorList>
    </citation>
    <scope>NUCLEOTIDE SEQUENCE</scope>
    <source>
        <strain evidence="4">2943</strain>
    </source>
</reference>
<dbReference type="RefSeq" id="WP_202243548.1">
    <property type="nucleotide sequence ID" value="NZ_JAESIY010000003.1"/>
</dbReference>
<dbReference type="Pfam" id="PF00072">
    <property type="entry name" value="Response_reg"/>
    <property type="match status" value="1"/>
</dbReference>
<dbReference type="PANTHER" id="PTHR44591:SF25">
    <property type="entry name" value="CHEMOTAXIS TWO-COMPONENT RESPONSE REGULATOR"/>
    <property type="match status" value="1"/>
</dbReference>
<feature type="domain" description="Response regulatory" evidence="3">
    <location>
        <begin position="3"/>
        <end position="121"/>
    </location>
</feature>
<dbReference type="SUPFAM" id="SSF52172">
    <property type="entry name" value="CheY-like"/>
    <property type="match status" value="1"/>
</dbReference>
<dbReference type="InterPro" id="IPR001789">
    <property type="entry name" value="Sig_transdc_resp-reg_receiver"/>
</dbReference>